<dbReference type="PATRIC" id="fig|49338.4.peg.2003"/>
<evidence type="ECO:0000256" key="7">
    <source>
        <dbReference type="SAM" id="Phobius"/>
    </source>
</evidence>
<dbReference type="EMBL" id="LK996017">
    <property type="protein sequence ID" value="CDX01749.1"/>
    <property type="molecule type" value="Genomic_DNA"/>
</dbReference>
<accession>A0A098AYQ9</accession>
<gene>
    <name evidence="8" type="ORF">DPCES_1862</name>
</gene>
<evidence type="ECO:0000256" key="5">
    <source>
        <dbReference type="ARBA" id="ARBA00022989"/>
    </source>
</evidence>
<keyword evidence="4 7" id="KW-0812">Transmembrane</keyword>
<evidence type="ECO:0000256" key="2">
    <source>
        <dbReference type="ARBA" id="ARBA00005262"/>
    </source>
</evidence>
<evidence type="ECO:0000256" key="6">
    <source>
        <dbReference type="ARBA" id="ARBA00023136"/>
    </source>
</evidence>
<evidence type="ECO:0000256" key="4">
    <source>
        <dbReference type="ARBA" id="ARBA00022692"/>
    </source>
</evidence>
<organism evidence="8">
    <name type="scientific">Desulfitobacterium hafniense</name>
    <name type="common">Desulfitobacterium frappieri</name>
    <dbReference type="NCBI Taxonomy" id="49338"/>
    <lineage>
        <taxon>Bacteria</taxon>
        <taxon>Bacillati</taxon>
        <taxon>Bacillota</taxon>
        <taxon>Clostridia</taxon>
        <taxon>Eubacteriales</taxon>
        <taxon>Desulfitobacteriaceae</taxon>
        <taxon>Desulfitobacterium</taxon>
    </lineage>
</organism>
<name>A0A098AYQ9_DESHA</name>
<keyword evidence="6 7" id="KW-0472">Membrane</keyword>
<dbReference type="RefSeq" id="WP_005816077.1">
    <property type="nucleotide sequence ID" value="NZ_CABKQQ010000056.1"/>
</dbReference>
<evidence type="ECO:0000313" key="8">
    <source>
        <dbReference type="EMBL" id="CDX01749.1"/>
    </source>
</evidence>
<comment type="similarity">
    <text evidence="2">Belongs to the chromate ion transporter (CHR) (TC 2.A.51) family.</text>
</comment>
<proteinExistence type="inferred from homology"/>
<feature type="transmembrane region" description="Helical" evidence="7">
    <location>
        <begin position="143"/>
        <end position="175"/>
    </location>
</feature>
<dbReference type="OMA" id="YYAIGQC"/>
<evidence type="ECO:0000256" key="1">
    <source>
        <dbReference type="ARBA" id="ARBA00004651"/>
    </source>
</evidence>
<dbReference type="GO" id="GO:0015109">
    <property type="term" value="F:chromate transmembrane transporter activity"/>
    <property type="evidence" value="ECO:0007669"/>
    <property type="project" value="InterPro"/>
</dbReference>
<sequence length="180" mass="19372">MIKKLWEVFIGCARATNLGFGGGPAMIPLIQREAVTRYKWLTDEEFADALAIGNSLPGPIATKLASYMGYKVAGWPGALAGLLGTLLSTFVIVILGDLLIRYSHTPALSAALTAVRPVVVVLIAQSAYDLGKKAFPKKYRSTWAVAVVALAILFMTKIHPGILVICAMIFGYIAYGRKKD</sequence>
<feature type="transmembrane region" description="Helical" evidence="7">
    <location>
        <begin position="107"/>
        <end position="128"/>
    </location>
</feature>
<dbReference type="InterPro" id="IPR003370">
    <property type="entry name" value="Chromate_transpt"/>
</dbReference>
<evidence type="ECO:0000256" key="3">
    <source>
        <dbReference type="ARBA" id="ARBA00022475"/>
    </source>
</evidence>
<protein>
    <submittedName>
        <fullName evidence="8">Chromate transporter</fullName>
    </submittedName>
</protein>
<dbReference type="GO" id="GO:0005886">
    <property type="term" value="C:plasma membrane"/>
    <property type="evidence" value="ECO:0007669"/>
    <property type="project" value="UniProtKB-SubCell"/>
</dbReference>
<keyword evidence="3" id="KW-1003">Cell membrane</keyword>
<reference evidence="8" key="1">
    <citation type="submission" date="2014-07" db="EMBL/GenBank/DDBJ databases">
        <authorList>
            <person name="Hornung V.Bastian."/>
        </authorList>
    </citation>
    <scope>NUCLEOTIDE SEQUENCE</scope>
    <source>
        <strain evidence="8">PCE-S</strain>
    </source>
</reference>
<feature type="transmembrane region" description="Helical" evidence="7">
    <location>
        <begin position="78"/>
        <end position="100"/>
    </location>
</feature>
<dbReference type="Pfam" id="PF02417">
    <property type="entry name" value="Chromate_transp"/>
    <property type="match status" value="1"/>
</dbReference>
<keyword evidence="5 7" id="KW-1133">Transmembrane helix</keyword>
<dbReference type="PANTHER" id="PTHR43663">
    <property type="entry name" value="CHROMATE TRANSPORT PROTEIN-RELATED"/>
    <property type="match status" value="1"/>
</dbReference>
<dbReference type="InterPro" id="IPR052518">
    <property type="entry name" value="CHR_Transporter"/>
</dbReference>
<dbReference type="AlphaFoldDB" id="A0A098AYQ9"/>
<dbReference type="PANTHER" id="PTHR43663:SF1">
    <property type="entry name" value="CHROMATE TRANSPORTER"/>
    <property type="match status" value="1"/>
</dbReference>
<comment type="subcellular location">
    <subcellularLocation>
        <location evidence="1">Cell membrane</location>
        <topology evidence="1">Multi-pass membrane protein</topology>
    </subcellularLocation>
</comment>